<proteinExistence type="predicted"/>
<comment type="caution">
    <text evidence="1">The sequence shown here is derived from an EMBL/GenBank/DDBJ whole genome shotgun (WGS) entry which is preliminary data.</text>
</comment>
<dbReference type="PANTHER" id="PTHR33710:SF80">
    <property type="entry name" value="ENDONUCLEASE_EXONUCLEASE_PHOSPHATASE"/>
    <property type="match status" value="1"/>
</dbReference>
<dbReference type="EMBL" id="JAMSHJ010000002">
    <property type="protein sequence ID" value="KAI5433137.1"/>
    <property type="molecule type" value="Genomic_DNA"/>
</dbReference>
<name>A0A9D4Y6A8_PEA</name>
<dbReference type="AlphaFoldDB" id="A0A9D4Y6A8"/>
<accession>A0A9D4Y6A8</accession>
<keyword evidence="2" id="KW-1185">Reference proteome</keyword>
<dbReference type="Proteomes" id="UP001058974">
    <property type="component" value="Chromosome 2"/>
</dbReference>
<protein>
    <submittedName>
        <fullName evidence="1">Uncharacterized protein</fullName>
    </submittedName>
</protein>
<reference evidence="1 2" key="1">
    <citation type="journal article" date="2022" name="Nat. Genet.">
        <title>Improved pea reference genome and pan-genome highlight genomic features and evolutionary characteristics.</title>
        <authorList>
            <person name="Yang T."/>
            <person name="Liu R."/>
            <person name="Luo Y."/>
            <person name="Hu S."/>
            <person name="Wang D."/>
            <person name="Wang C."/>
            <person name="Pandey M.K."/>
            <person name="Ge S."/>
            <person name="Xu Q."/>
            <person name="Li N."/>
            <person name="Li G."/>
            <person name="Huang Y."/>
            <person name="Saxena R.K."/>
            <person name="Ji Y."/>
            <person name="Li M."/>
            <person name="Yan X."/>
            <person name="He Y."/>
            <person name="Liu Y."/>
            <person name="Wang X."/>
            <person name="Xiang C."/>
            <person name="Varshney R.K."/>
            <person name="Ding H."/>
            <person name="Gao S."/>
            <person name="Zong X."/>
        </authorList>
    </citation>
    <scope>NUCLEOTIDE SEQUENCE [LARGE SCALE GENOMIC DNA]</scope>
    <source>
        <strain evidence="1 2">cv. Zhongwan 6</strain>
    </source>
</reference>
<organism evidence="1 2">
    <name type="scientific">Pisum sativum</name>
    <name type="common">Garden pea</name>
    <name type="synonym">Lathyrus oleraceus</name>
    <dbReference type="NCBI Taxonomy" id="3888"/>
    <lineage>
        <taxon>Eukaryota</taxon>
        <taxon>Viridiplantae</taxon>
        <taxon>Streptophyta</taxon>
        <taxon>Embryophyta</taxon>
        <taxon>Tracheophyta</taxon>
        <taxon>Spermatophyta</taxon>
        <taxon>Magnoliopsida</taxon>
        <taxon>eudicotyledons</taxon>
        <taxon>Gunneridae</taxon>
        <taxon>Pentapetalae</taxon>
        <taxon>rosids</taxon>
        <taxon>fabids</taxon>
        <taxon>Fabales</taxon>
        <taxon>Fabaceae</taxon>
        <taxon>Papilionoideae</taxon>
        <taxon>50 kb inversion clade</taxon>
        <taxon>NPAAA clade</taxon>
        <taxon>Hologalegina</taxon>
        <taxon>IRL clade</taxon>
        <taxon>Fabeae</taxon>
        <taxon>Lathyrus</taxon>
    </lineage>
</organism>
<dbReference type="InterPro" id="IPR036691">
    <property type="entry name" value="Endo/exonu/phosph_ase_sf"/>
</dbReference>
<dbReference type="SUPFAM" id="SSF56219">
    <property type="entry name" value="DNase I-like"/>
    <property type="match status" value="1"/>
</dbReference>
<evidence type="ECO:0000313" key="2">
    <source>
        <dbReference type="Proteomes" id="UP001058974"/>
    </source>
</evidence>
<dbReference type="Gene3D" id="3.60.10.10">
    <property type="entry name" value="Endonuclease/exonuclease/phosphatase"/>
    <property type="match status" value="1"/>
</dbReference>
<evidence type="ECO:0000313" key="1">
    <source>
        <dbReference type="EMBL" id="KAI5433137.1"/>
    </source>
</evidence>
<gene>
    <name evidence="1" type="ORF">KIW84_020429</name>
</gene>
<dbReference type="PANTHER" id="PTHR33710">
    <property type="entry name" value="BNAC02G09200D PROTEIN"/>
    <property type="match status" value="1"/>
</dbReference>
<sequence length="194" mass="22748">MILAWNVMGLNNAWKSREIGACLNSMKPDPVILIETIVKISKSRAIRNKLGYSWSYADNYLNDDNGRIWILWDESRIKAQDRVGGILFHDVEYTDLVNMMENTDLFEKDSSGDPFTWSNKKVNGTIYSRIYRVIGNMKWHQQNMIITLKIMEPEVSDHAMIFLQDQELRLTRKKAIQIPKYGDYYRRIPYCSAN</sequence>
<dbReference type="Gramene" id="Psat02G0042900-T1">
    <property type="protein sequence ID" value="KAI5433137.1"/>
    <property type="gene ID" value="KIW84_020429"/>
</dbReference>